<dbReference type="PANTHER" id="PTHR31260">
    <property type="entry name" value="CYSTATIN/MONELLIN SUPERFAMILY PROTEIN"/>
    <property type="match status" value="1"/>
</dbReference>
<organism evidence="2 3">
    <name type="scientific">Asparagus officinalis</name>
    <name type="common">Garden asparagus</name>
    <dbReference type="NCBI Taxonomy" id="4686"/>
    <lineage>
        <taxon>Eukaryota</taxon>
        <taxon>Viridiplantae</taxon>
        <taxon>Streptophyta</taxon>
        <taxon>Embryophyta</taxon>
        <taxon>Tracheophyta</taxon>
        <taxon>Spermatophyta</taxon>
        <taxon>Magnoliopsida</taxon>
        <taxon>Liliopsida</taxon>
        <taxon>Asparagales</taxon>
        <taxon>Asparagaceae</taxon>
        <taxon>Asparagoideae</taxon>
        <taxon>Asparagus</taxon>
    </lineage>
</organism>
<sequence>MLTAKKPASPAKKPASALPNDDSYGDGLHKMTDQEQAIYAAAVRRSDGFDVPPLPNVFAIGIIQPVDSDWPAEDIREIADFAMEDQNEKRRKEGGNELRLKDVIKCNVRAACPLDYYITLKAEDVVTLEVDEYEALVMTRCGNQKDEVHIFRKKNKPTINPPASTELEPSNSDCAVEDPDKICDSRSWDRGETRRRRQRRRRRRS</sequence>
<dbReference type="EMBL" id="CM007389">
    <property type="protein sequence ID" value="ONK57729.1"/>
    <property type="molecule type" value="Genomic_DNA"/>
</dbReference>
<reference evidence="3" key="1">
    <citation type="journal article" date="2017" name="Nat. Commun.">
        <title>The asparagus genome sheds light on the origin and evolution of a young Y chromosome.</title>
        <authorList>
            <person name="Harkess A."/>
            <person name="Zhou J."/>
            <person name="Xu C."/>
            <person name="Bowers J.E."/>
            <person name="Van der Hulst R."/>
            <person name="Ayyampalayam S."/>
            <person name="Mercati F."/>
            <person name="Riccardi P."/>
            <person name="McKain M.R."/>
            <person name="Kakrana A."/>
            <person name="Tang H."/>
            <person name="Ray J."/>
            <person name="Groenendijk J."/>
            <person name="Arikit S."/>
            <person name="Mathioni S.M."/>
            <person name="Nakano M."/>
            <person name="Shan H."/>
            <person name="Telgmann-Rauber A."/>
            <person name="Kanno A."/>
            <person name="Yue Z."/>
            <person name="Chen H."/>
            <person name="Li W."/>
            <person name="Chen Y."/>
            <person name="Xu X."/>
            <person name="Zhang Y."/>
            <person name="Luo S."/>
            <person name="Chen H."/>
            <person name="Gao J."/>
            <person name="Mao Z."/>
            <person name="Pires J.C."/>
            <person name="Luo M."/>
            <person name="Kudrna D."/>
            <person name="Wing R.A."/>
            <person name="Meyers B.C."/>
            <person name="Yi K."/>
            <person name="Kong H."/>
            <person name="Lavrijsen P."/>
            <person name="Sunseri F."/>
            <person name="Falavigna A."/>
            <person name="Ye Y."/>
            <person name="Leebens-Mack J.H."/>
            <person name="Chen G."/>
        </authorList>
    </citation>
    <scope>NUCLEOTIDE SEQUENCE [LARGE SCALE GENOMIC DNA]</scope>
    <source>
        <strain evidence="3">cv. DH0086</strain>
    </source>
</reference>
<feature type="compositionally biased region" description="Polar residues" evidence="1">
    <location>
        <begin position="157"/>
        <end position="173"/>
    </location>
</feature>
<keyword evidence="3" id="KW-1185">Reference proteome</keyword>
<dbReference type="Proteomes" id="UP000243459">
    <property type="component" value="Chromosome 9"/>
</dbReference>
<evidence type="ECO:0000256" key="1">
    <source>
        <dbReference type="SAM" id="MobiDB-lite"/>
    </source>
</evidence>
<gene>
    <name evidence="2" type="ORF">A4U43_C09F3480</name>
</gene>
<dbReference type="InterPro" id="IPR046350">
    <property type="entry name" value="Cystatin_sf"/>
</dbReference>
<feature type="compositionally biased region" description="Basic and acidic residues" evidence="1">
    <location>
        <begin position="178"/>
        <end position="192"/>
    </location>
</feature>
<evidence type="ECO:0000313" key="3">
    <source>
        <dbReference type="Proteomes" id="UP000243459"/>
    </source>
</evidence>
<dbReference type="Gramene" id="ONK57729">
    <property type="protein sequence ID" value="ONK57729"/>
    <property type="gene ID" value="A4U43_C09F3480"/>
</dbReference>
<dbReference type="Gene3D" id="3.10.450.10">
    <property type="match status" value="1"/>
</dbReference>
<evidence type="ECO:0008006" key="4">
    <source>
        <dbReference type="Google" id="ProtNLM"/>
    </source>
</evidence>
<feature type="region of interest" description="Disordered" evidence="1">
    <location>
        <begin position="1"/>
        <end position="29"/>
    </location>
</feature>
<dbReference type="SUPFAM" id="SSF54403">
    <property type="entry name" value="Cystatin/monellin"/>
    <property type="match status" value="1"/>
</dbReference>
<feature type="compositionally biased region" description="Basic residues" evidence="1">
    <location>
        <begin position="193"/>
        <end position="205"/>
    </location>
</feature>
<name>A0A5P1E5I8_ASPOF</name>
<feature type="compositionally biased region" description="Low complexity" evidence="1">
    <location>
        <begin position="1"/>
        <end position="17"/>
    </location>
</feature>
<protein>
    <recommendedName>
        <fullName evidence="4">Cystatin domain-containing protein</fullName>
    </recommendedName>
</protein>
<proteinExistence type="predicted"/>
<dbReference type="PANTHER" id="PTHR31260:SF28">
    <property type="entry name" value="CYSTATIN DOMAIN PROTEIN"/>
    <property type="match status" value="1"/>
</dbReference>
<accession>A0A5P1E5I8</accession>
<dbReference type="InterPro" id="IPR006462">
    <property type="entry name" value="MS5"/>
</dbReference>
<dbReference type="AlphaFoldDB" id="A0A5P1E5I8"/>
<feature type="region of interest" description="Disordered" evidence="1">
    <location>
        <begin position="154"/>
        <end position="205"/>
    </location>
</feature>
<evidence type="ECO:0000313" key="2">
    <source>
        <dbReference type="EMBL" id="ONK57729.1"/>
    </source>
</evidence>